<gene>
    <name evidence="2" type="ORF">EVAR_77681_1</name>
</gene>
<feature type="compositionally biased region" description="Pro residues" evidence="1">
    <location>
        <begin position="575"/>
        <end position="584"/>
    </location>
</feature>
<feature type="compositionally biased region" description="Pro residues" evidence="1">
    <location>
        <begin position="90"/>
        <end position="108"/>
    </location>
</feature>
<feature type="compositionally biased region" description="Low complexity" evidence="1">
    <location>
        <begin position="416"/>
        <end position="427"/>
    </location>
</feature>
<reference evidence="2 3" key="1">
    <citation type="journal article" date="2019" name="Commun. Biol.">
        <title>The bagworm genome reveals a unique fibroin gene that provides high tensile strength.</title>
        <authorList>
            <person name="Kono N."/>
            <person name="Nakamura H."/>
            <person name="Ohtoshi R."/>
            <person name="Tomita M."/>
            <person name="Numata K."/>
            <person name="Arakawa K."/>
        </authorList>
    </citation>
    <scope>NUCLEOTIDE SEQUENCE [LARGE SCALE GENOMIC DNA]</scope>
</reference>
<evidence type="ECO:0000256" key="1">
    <source>
        <dbReference type="SAM" id="MobiDB-lite"/>
    </source>
</evidence>
<protein>
    <submittedName>
        <fullName evidence="2">Uncharacterized protein</fullName>
    </submittedName>
</protein>
<feature type="region of interest" description="Disordered" evidence="1">
    <location>
        <begin position="68"/>
        <end position="114"/>
    </location>
</feature>
<sequence length="630" mass="66965">MLSAESAVRLVQATERHNEAALVAGPDPPRHWLNPSKSLVDHALERWSNTRMRADNTSVVTLMLDPPGPPRAAVLRARTSQRPPRAVSPAPNPPVAPVPAPAPAPGLDPPQNGLTIMTRYSDTDRAPASAQPHASPLPPCATLDGRYSLGGRDDALTDVAVGAPGTTTSTNAAVDADRGYAFINYGNPAESSFMTRLLHRTRLVNTLGHVYEEIVNTTESLAHTDVDVPSGPGLVAEQAPSSPARADTGSAADERDASIDAGVLDDSRIQINEVSSSSPTDGPPRPRARRHHPAPSARVLRSQDVELHTLRPHTRRAAARAKPPDPVPHSQPTQPILERVVILNRARGVPVSPTVLRVSAPVETRTASRRTQSELPQAPVPASESGRVTRSKESVSIPLTQKITRSISNVARELRGQSQSTTLSSGQIPVTSRPGNSVRAPGPPRRPAPGPRTQNAHLTQQHPRTECSKENFGAARRRRAGARARGLLGLAAAHSVPPSSEHDGAPRSTRPGRRVPVDDDGIVEVHSTTDDHTTTSSCGGDSKVATTSRPRALRSRNDAEPPVPSTATRRELSKRPPPPAPAPIPAAKAAKLGTPIISAERCTRALAKRASGPWAPALALRNRLRKRLAK</sequence>
<evidence type="ECO:0000313" key="2">
    <source>
        <dbReference type="EMBL" id="GBP96746.1"/>
    </source>
</evidence>
<feature type="compositionally biased region" description="Pro residues" evidence="1">
    <location>
        <begin position="441"/>
        <end position="450"/>
    </location>
</feature>
<feature type="compositionally biased region" description="Basic residues" evidence="1">
    <location>
        <begin position="310"/>
        <end position="319"/>
    </location>
</feature>
<dbReference type="EMBL" id="BGZK01002828">
    <property type="protein sequence ID" value="GBP96746.1"/>
    <property type="molecule type" value="Genomic_DNA"/>
</dbReference>
<feature type="region of interest" description="Disordered" evidence="1">
    <location>
        <begin position="223"/>
        <end position="334"/>
    </location>
</feature>
<feature type="compositionally biased region" description="Polar residues" evidence="1">
    <location>
        <begin position="269"/>
        <end position="280"/>
    </location>
</feature>
<feature type="compositionally biased region" description="Polar residues" evidence="1">
    <location>
        <begin position="453"/>
        <end position="462"/>
    </location>
</feature>
<proteinExistence type="predicted"/>
<dbReference type="Proteomes" id="UP000299102">
    <property type="component" value="Unassembled WGS sequence"/>
</dbReference>
<organism evidence="2 3">
    <name type="scientific">Eumeta variegata</name>
    <name type="common">Bagworm moth</name>
    <name type="synonym">Eumeta japonica</name>
    <dbReference type="NCBI Taxonomy" id="151549"/>
    <lineage>
        <taxon>Eukaryota</taxon>
        <taxon>Metazoa</taxon>
        <taxon>Ecdysozoa</taxon>
        <taxon>Arthropoda</taxon>
        <taxon>Hexapoda</taxon>
        <taxon>Insecta</taxon>
        <taxon>Pterygota</taxon>
        <taxon>Neoptera</taxon>
        <taxon>Endopterygota</taxon>
        <taxon>Lepidoptera</taxon>
        <taxon>Glossata</taxon>
        <taxon>Ditrysia</taxon>
        <taxon>Tineoidea</taxon>
        <taxon>Psychidae</taxon>
        <taxon>Oiketicinae</taxon>
        <taxon>Eumeta</taxon>
    </lineage>
</organism>
<name>A0A4C2A7V9_EUMVA</name>
<keyword evidence="3" id="KW-1185">Reference proteome</keyword>
<dbReference type="STRING" id="151549.A0A4C2A7V9"/>
<comment type="caution">
    <text evidence="2">The sequence shown here is derived from an EMBL/GenBank/DDBJ whole genome shotgun (WGS) entry which is preliminary data.</text>
</comment>
<feature type="region of interest" description="Disordered" evidence="1">
    <location>
        <begin position="413"/>
        <end position="586"/>
    </location>
</feature>
<dbReference type="OrthoDB" id="7492910at2759"/>
<feature type="compositionally biased region" description="Low complexity" evidence="1">
    <location>
        <begin position="483"/>
        <end position="493"/>
    </location>
</feature>
<feature type="region of interest" description="Disordered" evidence="1">
    <location>
        <begin position="361"/>
        <end position="397"/>
    </location>
</feature>
<evidence type="ECO:0000313" key="3">
    <source>
        <dbReference type="Proteomes" id="UP000299102"/>
    </source>
</evidence>
<dbReference type="AlphaFoldDB" id="A0A4C2A7V9"/>
<accession>A0A4C2A7V9</accession>